<keyword evidence="8" id="KW-1185">Reference proteome</keyword>
<dbReference type="SMART" id="SM00717">
    <property type="entry name" value="SANT"/>
    <property type="match status" value="1"/>
</dbReference>
<keyword evidence="3" id="KW-0539">Nucleus</keyword>
<organism evidence="7 8">
    <name type="scientific">Aphanomyces euteiches</name>
    <dbReference type="NCBI Taxonomy" id="100861"/>
    <lineage>
        <taxon>Eukaryota</taxon>
        <taxon>Sar</taxon>
        <taxon>Stramenopiles</taxon>
        <taxon>Oomycota</taxon>
        <taxon>Saprolegniomycetes</taxon>
        <taxon>Saprolegniales</taxon>
        <taxon>Verrucalvaceae</taxon>
        <taxon>Aphanomyces</taxon>
    </lineage>
</organism>
<dbReference type="InterPro" id="IPR001005">
    <property type="entry name" value="SANT/Myb"/>
</dbReference>
<keyword evidence="2" id="KW-0804">Transcription</keyword>
<proteinExistence type="predicted"/>
<feature type="domain" description="HTH myb-type" evidence="6">
    <location>
        <begin position="24"/>
        <end position="73"/>
    </location>
</feature>
<evidence type="ECO:0000256" key="3">
    <source>
        <dbReference type="ARBA" id="ARBA00023242"/>
    </source>
</evidence>
<dbReference type="AlphaFoldDB" id="A0A6G0X648"/>
<keyword evidence="1" id="KW-0805">Transcription regulation</keyword>
<name>A0A6G0X648_9STRA</name>
<dbReference type="VEuPathDB" id="FungiDB:AeMF1_017889"/>
<evidence type="ECO:0000256" key="1">
    <source>
        <dbReference type="ARBA" id="ARBA00023015"/>
    </source>
</evidence>
<dbReference type="Gene3D" id="1.10.10.60">
    <property type="entry name" value="Homeodomain-like"/>
    <property type="match status" value="1"/>
</dbReference>
<gene>
    <name evidence="7" type="ORF">Ae201684_008137</name>
</gene>
<feature type="compositionally biased region" description="Low complexity" evidence="4">
    <location>
        <begin position="13"/>
        <end position="23"/>
    </location>
</feature>
<dbReference type="InterPro" id="IPR009057">
    <property type="entry name" value="Homeodomain-like_sf"/>
</dbReference>
<dbReference type="EMBL" id="VJMJ01000098">
    <property type="protein sequence ID" value="KAF0735451.1"/>
    <property type="molecule type" value="Genomic_DNA"/>
</dbReference>
<evidence type="ECO:0000259" key="6">
    <source>
        <dbReference type="PROSITE" id="PS51294"/>
    </source>
</evidence>
<evidence type="ECO:0000259" key="5">
    <source>
        <dbReference type="PROSITE" id="PS50090"/>
    </source>
</evidence>
<dbReference type="PROSITE" id="PS50090">
    <property type="entry name" value="MYB_LIKE"/>
    <property type="match status" value="1"/>
</dbReference>
<dbReference type="GO" id="GO:0003677">
    <property type="term" value="F:DNA binding"/>
    <property type="evidence" value="ECO:0007669"/>
    <property type="project" value="InterPro"/>
</dbReference>
<dbReference type="NCBIfam" id="TIGR01557">
    <property type="entry name" value="myb_SHAQKYF"/>
    <property type="match status" value="1"/>
</dbReference>
<evidence type="ECO:0000313" key="8">
    <source>
        <dbReference type="Proteomes" id="UP000481153"/>
    </source>
</evidence>
<feature type="region of interest" description="Disordered" evidence="4">
    <location>
        <begin position="1"/>
        <end position="23"/>
    </location>
</feature>
<dbReference type="PROSITE" id="PS51294">
    <property type="entry name" value="HTH_MYB"/>
    <property type="match status" value="1"/>
</dbReference>
<evidence type="ECO:0000313" key="7">
    <source>
        <dbReference type="EMBL" id="KAF0735451.1"/>
    </source>
</evidence>
<reference evidence="7 8" key="1">
    <citation type="submission" date="2019-07" db="EMBL/GenBank/DDBJ databases">
        <title>Genomics analysis of Aphanomyces spp. identifies a new class of oomycete effector associated with host adaptation.</title>
        <authorList>
            <person name="Gaulin E."/>
        </authorList>
    </citation>
    <scope>NUCLEOTIDE SEQUENCE [LARGE SCALE GENOMIC DNA]</scope>
    <source>
        <strain evidence="7 8">ATCC 201684</strain>
    </source>
</reference>
<dbReference type="InterPro" id="IPR006447">
    <property type="entry name" value="Myb_dom_plants"/>
</dbReference>
<dbReference type="InterPro" id="IPR017930">
    <property type="entry name" value="Myb_dom"/>
</dbReference>
<dbReference type="CDD" id="cd00167">
    <property type="entry name" value="SANT"/>
    <property type="match status" value="1"/>
</dbReference>
<dbReference type="SUPFAM" id="SSF46689">
    <property type="entry name" value="Homeodomain-like"/>
    <property type="match status" value="1"/>
</dbReference>
<protein>
    <submittedName>
        <fullName evidence="7">Uncharacterized protein</fullName>
    </submittedName>
</protein>
<evidence type="ECO:0000256" key="2">
    <source>
        <dbReference type="ARBA" id="ARBA00023163"/>
    </source>
</evidence>
<evidence type="ECO:0000256" key="4">
    <source>
        <dbReference type="SAM" id="MobiDB-lite"/>
    </source>
</evidence>
<dbReference type="PANTHER" id="PTHR12802:SF155">
    <property type="entry name" value="DEUBIQUITINASE MYSM1"/>
    <property type="match status" value="1"/>
</dbReference>
<comment type="caution">
    <text evidence="7">The sequence shown here is derived from an EMBL/GenBank/DDBJ whole genome shotgun (WGS) entry which is preliminary data.</text>
</comment>
<feature type="domain" description="Myb-like" evidence="5">
    <location>
        <begin position="24"/>
        <end position="69"/>
    </location>
</feature>
<dbReference type="Pfam" id="PF00249">
    <property type="entry name" value="Myb_DNA-binding"/>
    <property type="match status" value="1"/>
</dbReference>
<accession>A0A6G0X648</accession>
<dbReference type="PANTHER" id="PTHR12802">
    <property type="entry name" value="SWI/SNF COMPLEX-RELATED"/>
    <property type="match status" value="1"/>
</dbReference>
<dbReference type="Proteomes" id="UP000481153">
    <property type="component" value="Unassembled WGS sequence"/>
</dbReference>
<sequence length="144" mass="16457">MANNAHVDMDDATTTTSTQYETTGRWTRQEHELFLKGIQMFPNGPWKYVAAIVKTRTVRQLRTHAQKYRAKMAKRHQQRLMRCSLMAESHLAETFSTTTDDFGAKMEPIQFTDTTVQYDECIEFLIDALGDDLHATAGGPLAFH</sequence>